<evidence type="ECO:0000256" key="1">
    <source>
        <dbReference type="ARBA" id="ARBA00023127"/>
    </source>
</evidence>
<feature type="compositionally biased region" description="Polar residues" evidence="3">
    <location>
        <begin position="349"/>
        <end position="359"/>
    </location>
</feature>
<feature type="compositionally biased region" description="Polar residues" evidence="3">
    <location>
        <begin position="422"/>
        <end position="434"/>
    </location>
</feature>
<keyword evidence="1 2" id="KW-0195">Cyclin</keyword>
<comment type="caution">
    <text evidence="5">The sequence shown here is derived from an EMBL/GenBank/DDBJ whole genome shotgun (WGS) entry which is preliminary data.</text>
</comment>
<evidence type="ECO:0000313" key="5">
    <source>
        <dbReference type="EMBL" id="KAJ8045045.1"/>
    </source>
</evidence>
<dbReference type="CDD" id="cd20530">
    <property type="entry name" value="CYCLIN_CCNK_rpt1"/>
    <property type="match status" value="1"/>
</dbReference>
<comment type="similarity">
    <text evidence="2">Belongs to the cyclin family.</text>
</comment>
<dbReference type="GO" id="GO:0016538">
    <property type="term" value="F:cyclin-dependent protein serine/threonine kinase regulator activity"/>
    <property type="evidence" value="ECO:0007669"/>
    <property type="project" value="InterPro"/>
</dbReference>
<sequence>MPCWFYEPEDLKTTPSRKDAIDEGTEARYRREGARFIIEAGTAMKLRYDTMATGVVYFHRFYMFHSFKEFPRYLTGAACLFLAGKVEETPKKCKDIIRIAKELLPEHHFAAFGDDPKEEIMTYERILLQTIKFDLQVEHPYSYLLKYAKTFKGDKEKIQKLVQMAWTFVNDSLCTTLCLQWEPHITAVAFLYLAGRLSKSDLLDWSGKSNKVKWWESLSEDVSLDIMEDVCHHLLDLYAAGKKGSHGTPIKSSKRLKQKSPSTSDADKPKDEPRAKQMKLEGDKAAPPPPPPPPSKSKSSTSSSSQPKPTVQQIPLPSAPAFQSTFSQVTNQNQPSTSGSSISNQSTTLPPSHQGTYSSALPVKPQTYPPFTSVAPAVFTAEPTQVTYAPATQSQYYSQAPPPLQAPQPQQQPSVPSQPAAFTQNQFTNQSTGNIPGVQTVAPQAPPPQYQVPFSNQFSSSPARQNYSVPPPVVPPVGNQPQVQSNVQGVSTTGGMQPTVRAPSQQQLRPVLNLNQPVSTPPARPLLPAPTHPIVQTQVRPVMQGVGQVPHTPVQQSSLPPLIQGTGSQGGSAPVRPPAFQNQGVNSRNYGAFSGHTSGNPPPLMSVSINPPMPANPTALATVRITGRVRPQQPGSGASNWKR</sequence>
<feature type="compositionally biased region" description="Polar residues" evidence="3">
    <location>
        <begin position="310"/>
        <end position="331"/>
    </location>
</feature>
<evidence type="ECO:0000256" key="2">
    <source>
        <dbReference type="RuleBase" id="RU000383"/>
    </source>
</evidence>
<dbReference type="InterPro" id="IPR043198">
    <property type="entry name" value="Cyclin/Ssn8"/>
</dbReference>
<protein>
    <submittedName>
        <fullName evidence="5">Cyclin-K</fullName>
    </submittedName>
</protein>
<feature type="compositionally biased region" description="Low complexity" evidence="3">
    <location>
        <begin position="332"/>
        <end position="348"/>
    </location>
</feature>
<organism evidence="5 6">
    <name type="scientific">Holothuria leucospilota</name>
    <name type="common">Black long sea cucumber</name>
    <name type="synonym">Mertensiothuria leucospilota</name>
    <dbReference type="NCBI Taxonomy" id="206669"/>
    <lineage>
        <taxon>Eukaryota</taxon>
        <taxon>Metazoa</taxon>
        <taxon>Echinodermata</taxon>
        <taxon>Eleutherozoa</taxon>
        <taxon>Echinozoa</taxon>
        <taxon>Holothuroidea</taxon>
        <taxon>Aspidochirotacea</taxon>
        <taxon>Aspidochirotida</taxon>
        <taxon>Holothuriidae</taxon>
        <taxon>Holothuria</taxon>
    </lineage>
</organism>
<dbReference type="CDD" id="cd20531">
    <property type="entry name" value="CYCLIN_CCNK_rpt2"/>
    <property type="match status" value="1"/>
</dbReference>
<feature type="compositionally biased region" description="Low complexity" evidence="3">
    <location>
        <begin position="476"/>
        <end position="490"/>
    </location>
</feature>
<proteinExistence type="inferred from homology"/>
<name>A0A9Q1HGJ2_HOLLE</name>
<accession>A0A9Q1HGJ2</accession>
<dbReference type="InterPro" id="IPR006671">
    <property type="entry name" value="Cyclin_N"/>
</dbReference>
<dbReference type="PANTHER" id="PTHR10026">
    <property type="entry name" value="CYCLIN"/>
    <property type="match status" value="1"/>
</dbReference>
<gene>
    <name evidence="5" type="ORF">HOLleu_07969</name>
</gene>
<feature type="compositionally biased region" description="Low complexity" evidence="3">
    <location>
        <begin position="407"/>
        <end position="421"/>
    </location>
</feature>
<feature type="domain" description="Cyclin-like" evidence="4">
    <location>
        <begin position="142"/>
        <end position="228"/>
    </location>
</feature>
<dbReference type="EMBL" id="JAIZAY010000003">
    <property type="protein sequence ID" value="KAJ8045045.1"/>
    <property type="molecule type" value="Genomic_DNA"/>
</dbReference>
<feature type="region of interest" description="Disordered" evidence="3">
    <location>
        <begin position="565"/>
        <end position="619"/>
    </location>
</feature>
<dbReference type="AlphaFoldDB" id="A0A9Q1HGJ2"/>
<dbReference type="SUPFAM" id="SSF47954">
    <property type="entry name" value="Cyclin-like"/>
    <property type="match status" value="2"/>
</dbReference>
<dbReference type="InterPro" id="IPR036915">
    <property type="entry name" value="Cyclin-like_sf"/>
</dbReference>
<feature type="compositionally biased region" description="Polar residues" evidence="3">
    <location>
        <begin position="454"/>
        <end position="467"/>
    </location>
</feature>
<feature type="region of interest" description="Disordered" evidence="3">
    <location>
        <begin position="242"/>
        <end position="371"/>
    </location>
</feature>
<dbReference type="Pfam" id="PF00134">
    <property type="entry name" value="Cyclin_N"/>
    <property type="match status" value="1"/>
</dbReference>
<feature type="compositionally biased region" description="Low complexity" evidence="3">
    <location>
        <begin position="296"/>
        <end position="309"/>
    </location>
</feature>
<feature type="compositionally biased region" description="Pro residues" evidence="3">
    <location>
        <begin position="286"/>
        <end position="295"/>
    </location>
</feature>
<reference evidence="5" key="1">
    <citation type="submission" date="2021-10" db="EMBL/GenBank/DDBJ databases">
        <title>Tropical sea cucumber genome reveals ecological adaptation and Cuvierian tubules defense mechanism.</title>
        <authorList>
            <person name="Chen T."/>
        </authorList>
    </citation>
    <scope>NUCLEOTIDE SEQUENCE</scope>
    <source>
        <strain evidence="5">Nanhai2018</strain>
        <tissue evidence="5">Muscle</tissue>
    </source>
</reference>
<dbReference type="Proteomes" id="UP001152320">
    <property type="component" value="Chromosome 3"/>
</dbReference>
<feature type="domain" description="Cyclin-like" evidence="4">
    <location>
        <begin position="35"/>
        <end position="129"/>
    </location>
</feature>
<feature type="region of interest" description="Disordered" evidence="3">
    <location>
        <begin position="390"/>
        <end position="505"/>
    </location>
</feature>
<dbReference type="GO" id="GO:0006357">
    <property type="term" value="P:regulation of transcription by RNA polymerase II"/>
    <property type="evidence" value="ECO:0007669"/>
    <property type="project" value="InterPro"/>
</dbReference>
<evidence type="ECO:0000313" key="6">
    <source>
        <dbReference type="Proteomes" id="UP001152320"/>
    </source>
</evidence>
<feature type="compositionally biased region" description="Polar residues" evidence="3">
    <location>
        <begin position="580"/>
        <end position="599"/>
    </location>
</feature>
<dbReference type="SMART" id="SM00385">
    <property type="entry name" value="CYCLIN"/>
    <property type="match status" value="2"/>
</dbReference>
<dbReference type="FunFam" id="1.10.472.10:FF:000021">
    <property type="entry name" value="Cyclin-K (Predicted)"/>
    <property type="match status" value="1"/>
</dbReference>
<evidence type="ECO:0000259" key="4">
    <source>
        <dbReference type="SMART" id="SM00385"/>
    </source>
</evidence>
<dbReference type="OrthoDB" id="25002at2759"/>
<keyword evidence="6" id="KW-1185">Reference proteome</keyword>
<evidence type="ECO:0000256" key="3">
    <source>
        <dbReference type="SAM" id="MobiDB-lite"/>
    </source>
</evidence>
<dbReference type="Gene3D" id="1.10.472.10">
    <property type="entry name" value="Cyclin-like"/>
    <property type="match status" value="2"/>
</dbReference>
<dbReference type="InterPro" id="IPR013763">
    <property type="entry name" value="Cyclin-like_dom"/>
</dbReference>
<feature type="compositionally biased region" description="Basic and acidic residues" evidence="3">
    <location>
        <begin position="265"/>
        <end position="284"/>
    </location>
</feature>
<feature type="compositionally biased region" description="Polar residues" evidence="3">
    <location>
        <begin position="491"/>
        <end position="505"/>
    </location>
</feature>